<evidence type="ECO:0000313" key="14">
    <source>
        <dbReference type="Proteomes" id="UP000249203"/>
    </source>
</evidence>
<keyword evidence="2 8" id="KW-0997">Cell inner membrane</keyword>
<proteinExistence type="inferred from homology"/>
<evidence type="ECO:0000256" key="8">
    <source>
        <dbReference type="HAMAP-Rule" id="MF_00509"/>
    </source>
</evidence>
<evidence type="ECO:0000256" key="3">
    <source>
        <dbReference type="ARBA" id="ARBA00022618"/>
    </source>
</evidence>
<feature type="compositionally biased region" description="Polar residues" evidence="10">
    <location>
        <begin position="51"/>
        <end position="65"/>
    </location>
</feature>
<feature type="compositionally biased region" description="Basic and acidic residues" evidence="10">
    <location>
        <begin position="200"/>
        <end position="215"/>
    </location>
</feature>
<comment type="function">
    <text evidence="8 9">Essential cell division protein that stabilizes the FtsZ protofilaments by cross-linking them and that serves as a cytoplasmic membrane anchor for the Z ring. Also required for the recruitment to the septal ring of downstream cell division proteins.</text>
</comment>
<comment type="similarity">
    <text evidence="8 9">Belongs to the ZipA family.</text>
</comment>
<feature type="region of interest" description="Disordered" evidence="10">
    <location>
        <begin position="131"/>
        <end position="174"/>
    </location>
</feature>
<dbReference type="OrthoDB" id="7054914at2"/>
<gene>
    <name evidence="8 13" type="primary">zipA</name>
    <name evidence="12" type="ORF">B0I24_101345</name>
    <name evidence="13" type="ORF">CWE07_01665</name>
</gene>
<keyword evidence="1 8" id="KW-1003">Cell membrane</keyword>
<feature type="compositionally biased region" description="Acidic residues" evidence="10">
    <location>
        <begin position="189"/>
        <end position="199"/>
    </location>
</feature>
<evidence type="ECO:0000256" key="5">
    <source>
        <dbReference type="ARBA" id="ARBA00022989"/>
    </source>
</evidence>
<dbReference type="GO" id="GO:0032153">
    <property type="term" value="C:cell division site"/>
    <property type="evidence" value="ECO:0007669"/>
    <property type="project" value="UniProtKB-UniRule"/>
</dbReference>
<evidence type="ECO:0000313" key="12">
    <source>
        <dbReference type="EMBL" id="RAK01718.1"/>
    </source>
</evidence>
<dbReference type="Gene3D" id="3.30.1400.10">
    <property type="entry name" value="ZipA, C-terminal FtsZ-binding domain"/>
    <property type="match status" value="1"/>
</dbReference>
<evidence type="ECO:0000313" key="13">
    <source>
        <dbReference type="EMBL" id="RUO28537.1"/>
    </source>
</evidence>
<dbReference type="SMART" id="SM00771">
    <property type="entry name" value="ZipA_C"/>
    <property type="match status" value="1"/>
</dbReference>
<comment type="caution">
    <text evidence="12">The sequence shown here is derived from an EMBL/GenBank/DDBJ whole genome shotgun (WGS) entry which is preliminary data.</text>
</comment>
<keyword evidence="5 8" id="KW-1133">Transmembrane helix</keyword>
<dbReference type="Proteomes" id="UP000249203">
    <property type="component" value="Unassembled WGS sequence"/>
</dbReference>
<reference evidence="13 15" key="1">
    <citation type="journal article" date="2018" name="Front. Microbiol.">
        <title>Genome-Based Analysis Reveals the Taxonomy and Diversity of the Family Idiomarinaceae.</title>
        <authorList>
            <person name="Liu Y."/>
            <person name="Lai Q."/>
            <person name="Shao Z."/>
        </authorList>
    </citation>
    <scope>NUCLEOTIDE SEQUENCE [LARGE SCALE GENOMIC DNA]</scope>
    <source>
        <strain evidence="13 15">CF12-14</strain>
    </source>
</reference>
<keyword evidence="7 8" id="KW-0131">Cell cycle</keyword>
<sequence>MDSMRTVLIIIGLMIILALLAHGLLTIRRNNQAAKDRREQVERKRRRSSEDLFSQNETVDESTLQDPLKPRPSRKQRAVHVEQANADDSVRAQVREPELDLGLTDDLFAQQDLAADIEQMEIDLEDDTFAQRQQAPTRKRSEADNDQAEALLDDVEPRTLSADESGIDSADELDIDLDEVVTRDAFEDDPEQLLSDDEEHLTRQADKAPSADKKQAPTQKAPDMEVITLFVTGDIQGAILLQMTAELGLKYGDMDIFHRHQESSGHGPVLFSVANMFNPGTFDITNMERFHSQGIVLFMTLPLKSDGHQAFTMMYNAANKIADAMPRAAVLDGNRNPVTKQSVQHTYQRIREFERKQRLQKPSVQW</sequence>
<dbReference type="PANTHER" id="PTHR38685:SF1">
    <property type="entry name" value="CELL DIVISION PROTEIN ZIPA"/>
    <property type="match status" value="1"/>
</dbReference>
<keyword evidence="3 8" id="KW-0132">Cell division</keyword>
<evidence type="ECO:0000256" key="2">
    <source>
        <dbReference type="ARBA" id="ARBA00022519"/>
    </source>
</evidence>
<dbReference type="GO" id="GO:0005886">
    <property type="term" value="C:plasma membrane"/>
    <property type="evidence" value="ECO:0007669"/>
    <property type="project" value="UniProtKB-SubCell"/>
</dbReference>
<reference evidence="12 14" key="2">
    <citation type="submission" date="2018-06" db="EMBL/GenBank/DDBJ databases">
        <title>Genomic Encyclopedia of Type Strains, Phase III (KMG-III): the genomes of soil and plant-associated and newly described type strains.</title>
        <authorList>
            <person name="Whitman W."/>
        </authorList>
    </citation>
    <scope>NUCLEOTIDE SEQUENCE [LARGE SCALE GENOMIC DNA]</scope>
    <source>
        <strain evidence="12 14">CGMCC 1.15366</strain>
    </source>
</reference>
<organism evidence="12 14">
    <name type="scientific">Aliidiomarina maris</name>
    <dbReference type="NCBI Taxonomy" id="531312"/>
    <lineage>
        <taxon>Bacteria</taxon>
        <taxon>Pseudomonadati</taxon>
        <taxon>Pseudomonadota</taxon>
        <taxon>Gammaproteobacteria</taxon>
        <taxon>Alteromonadales</taxon>
        <taxon>Idiomarinaceae</taxon>
        <taxon>Aliidiomarina</taxon>
    </lineage>
</organism>
<evidence type="ECO:0000256" key="7">
    <source>
        <dbReference type="ARBA" id="ARBA00023306"/>
    </source>
</evidence>
<keyword evidence="4 8" id="KW-0812">Transmembrane</keyword>
<keyword evidence="15" id="KW-1185">Reference proteome</keyword>
<dbReference type="InterPro" id="IPR007449">
    <property type="entry name" value="ZipA_FtsZ-bd_C"/>
</dbReference>
<name>A0A327X6B6_9GAMM</name>
<evidence type="ECO:0000256" key="9">
    <source>
        <dbReference type="RuleBase" id="RU003612"/>
    </source>
</evidence>
<protein>
    <recommendedName>
        <fullName evidence="8 9">Cell division protein ZipA</fullName>
    </recommendedName>
</protein>
<keyword evidence="6 8" id="KW-0472">Membrane</keyword>
<dbReference type="Pfam" id="PF04354">
    <property type="entry name" value="ZipA_C"/>
    <property type="match status" value="1"/>
</dbReference>
<accession>A0A327X6B6</accession>
<dbReference type="InterPro" id="IPR036765">
    <property type="entry name" value="ZipA_FtsZ-bd_C_sf"/>
</dbReference>
<dbReference type="HAMAP" id="MF_00509">
    <property type="entry name" value="ZipA"/>
    <property type="match status" value="1"/>
</dbReference>
<feature type="compositionally biased region" description="Acidic residues" evidence="10">
    <location>
        <begin position="144"/>
        <end position="154"/>
    </location>
</feature>
<feature type="transmembrane region" description="Helical" evidence="8">
    <location>
        <begin position="6"/>
        <end position="27"/>
    </location>
</feature>
<comment type="subcellular location">
    <subcellularLocation>
        <location evidence="8">Cell inner membrane</location>
        <topology evidence="8">Single-pass type I membrane protein</topology>
    </subcellularLocation>
    <text evidence="8">Localizes to the Z ring in an FtsZ-dependent manner.</text>
</comment>
<dbReference type="EMBL" id="PIPK01000001">
    <property type="protein sequence ID" value="RUO28537.1"/>
    <property type="molecule type" value="Genomic_DNA"/>
</dbReference>
<feature type="region of interest" description="Disordered" evidence="10">
    <location>
        <begin position="189"/>
        <end position="220"/>
    </location>
</feature>
<dbReference type="InterPro" id="IPR011919">
    <property type="entry name" value="Cell_div_ZipA"/>
</dbReference>
<evidence type="ECO:0000313" key="15">
    <source>
        <dbReference type="Proteomes" id="UP000287865"/>
    </source>
</evidence>
<dbReference type="GO" id="GO:0043093">
    <property type="term" value="P:FtsZ-dependent cytokinesis"/>
    <property type="evidence" value="ECO:0007669"/>
    <property type="project" value="UniProtKB-UniRule"/>
</dbReference>
<evidence type="ECO:0000259" key="11">
    <source>
        <dbReference type="SMART" id="SM00771"/>
    </source>
</evidence>
<dbReference type="AlphaFoldDB" id="A0A327X6B6"/>
<dbReference type="NCBIfam" id="TIGR02205">
    <property type="entry name" value="septum_zipA"/>
    <property type="match status" value="1"/>
</dbReference>
<evidence type="ECO:0000256" key="4">
    <source>
        <dbReference type="ARBA" id="ARBA00022692"/>
    </source>
</evidence>
<comment type="subunit">
    <text evidence="8">Interacts with FtsZ via their C-terminal domains.</text>
</comment>
<dbReference type="Proteomes" id="UP000287865">
    <property type="component" value="Unassembled WGS sequence"/>
</dbReference>
<dbReference type="SUPFAM" id="SSF64383">
    <property type="entry name" value="Cell-division protein ZipA, C-terminal domain"/>
    <property type="match status" value="1"/>
</dbReference>
<dbReference type="EMBL" id="QLMD01000001">
    <property type="protein sequence ID" value="RAK01718.1"/>
    <property type="molecule type" value="Genomic_DNA"/>
</dbReference>
<evidence type="ECO:0000256" key="6">
    <source>
        <dbReference type="ARBA" id="ARBA00023136"/>
    </source>
</evidence>
<dbReference type="GO" id="GO:0000917">
    <property type="term" value="P:division septum assembly"/>
    <property type="evidence" value="ECO:0007669"/>
    <property type="project" value="TreeGrafter"/>
</dbReference>
<feature type="domain" description="ZipA C-terminal FtsZ-binding" evidence="11">
    <location>
        <begin position="223"/>
        <end position="350"/>
    </location>
</feature>
<feature type="compositionally biased region" description="Acidic residues" evidence="10">
    <location>
        <begin position="165"/>
        <end position="174"/>
    </location>
</feature>
<evidence type="ECO:0000256" key="1">
    <source>
        <dbReference type="ARBA" id="ARBA00022475"/>
    </source>
</evidence>
<evidence type="ECO:0000256" key="10">
    <source>
        <dbReference type="SAM" id="MobiDB-lite"/>
    </source>
</evidence>
<dbReference type="PANTHER" id="PTHR38685">
    <property type="entry name" value="CELL DIVISION PROTEIN ZIPA"/>
    <property type="match status" value="1"/>
</dbReference>
<feature type="region of interest" description="Disordered" evidence="10">
    <location>
        <begin position="32"/>
        <end position="93"/>
    </location>
</feature>